<feature type="transmembrane region" description="Helical" evidence="8">
    <location>
        <begin position="6"/>
        <end position="28"/>
    </location>
</feature>
<proteinExistence type="inferred from homology"/>
<dbReference type="Pfam" id="PF01925">
    <property type="entry name" value="TauE"/>
    <property type="match status" value="1"/>
</dbReference>
<dbReference type="InterPro" id="IPR002781">
    <property type="entry name" value="TM_pro_TauE-like"/>
</dbReference>
<dbReference type="GO" id="GO:0005886">
    <property type="term" value="C:plasma membrane"/>
    <property type="evidence" value="ECO:0007669"/>
    <property type="project" value="UniProtKB-SubCell"/>
</dbReference>
<name>A0A1H3C5C1_9PSED</name>
<dbReference type="AlphaFoldDB" id="A0A1H3C5C1"/>
<evidence type="ECO:0000256" key="7">
    <source>
        <dbReference type="ARBA" id="ARBA00023136"/>
    </source>
</evidence>
<reference evidence="10" key="1">
    <citation type="submission" date="2016-10" db="EMBL/GenBank/DDBJ databases">
        <authorList>
            <person name="Varghese N."/>
            <person name="Submissions S."/>
        </authorList>
    </citation>
    <scope>NUCLEOTIDE SEQUENCE [LARGE SCALE GENOMIC DNA]</scope>
    <source>
        <strain evidence="10">NRRL B-59562</strain>
    </source>
</reference>
<sequence>MPFSDSLSVFGSLSFVAIAAVFLLAGVVKGVVGLGLPTVCMALLAVLMTPAQAAALLIVPSLLTNLWQVWPWRTLGPLLRRIAPMQVGVCLGTWLGAAALGAPHGAWAGAALGVVLVAYALWGLFGSPPAVATRSEGWLGPLVGLLTGLVTAVTGVFVVPAVPYLQALGLGRDGLIQAMGVSFSISTLALAVALAFNGSYSGGEVGASLSMLAPALAGMYLGQRLRGVLSPALFRSCFFGSLILLGLYQLVSPLCD</sequence>
<feature type="transmembrane region" description="Helical" evidence="8">
    <location>
        <begin position="138"/>
        <end position="162"/>
    </location>
</feature>
<feature type="transmembrane region" description="Helical" evidence="8">
    <location>
        <begin position="202"/>
        <end position="221"/>
    </location>
</feature>
<evidence type="ECO:0000313" key="9">
    <source>
        <dbReference type="EMBL" id="SDX48699.1"/>
    </source>
</evidence>
<comment type="similarity">
    <text evidence="2 8">Belongs to the 4-toluene sulfonate uptake permease (TSUP) (TC 2.A.102) family.</text>
</comment>
<dbReference type="Proteomes" id="UP000243778">
    <property type="component" value="Unassembled WGS sequence"/>
</dbReference>
<keyword evidence="5 8" id="KW-0812">Transmembrane</keyword>
<evidence type="ECO:0000256" key="6">
    <source>
        <dbReference type="ARBA" id="ARBA00022989"/>
    </source>
</evidence>
<keyword evidence="3" id="KW-0813">Transport</keyword>
<evidence type="ECO:0000313" key="10">
    <source>
        <dbReference type="Proteomes" id="UP000243778"/>
    </source>
</evidence>
<dbReference type="OrthoDB" id="9800873at2"/>
<dbReference type="PANTHER" id="PTHR30269:SF32">
    <property type="entry name" value="MEMBRANE TRANSPORTER PROTEIN-RELATED"/>
    <property type="match status" value="1"/>
</dbReference>
<comment type="subcellular location">
    <subcellularLocation>
        <location evidence="1 8">Cell membrane</location>
        <topology evidence="1 8">Multi-pass membrane protein</topology>
    </subcellularLocation>
</comment>
<dbReference type="RefSeq" id="WP_090229991.1">
    <property type="nucleotide sequence ID" value="NZ_FNNU01000004.1"/>
</dbReference>
<evidence type="ECO:0000256" key="4">
    <source>
        <dbReference type="ARBA" id="ARBA00022475"/>
    </source>
</evidence>
<organism evidence="9 10">
    <name type="scientific">Pseudomonas kuykendallii</name>
    <dbReference type="NCBI Taxonomy" id="1007099"/>
    <lineage>
        <taxon>Bacteria</taxon>
        <taxon>Pseudomonadati</taxon>
        <taxon>Pseudomonadota</taxon>
        <taxon>Gammaproteobacteria</taxon>
        <taxon>Pseudomonadales</taxon>
        <taxon>Pseudomonadaceae</taxon>
        <taxon>Pseudomonas</taxon>
    </lineage>
</organism>
<keyword evidence="6 8" id="KW-1133">Transmembrane helix</keyword>
<feature type="transmembrane region" description="Helical" evidence="8">
    <location>
        <begin position="233"/>
        <end position="251"/>
    </location>
</feature>
<protein>
    <recommendedName>
        <fullName evidence="8">Probable membrane transporter protein</fullName>
    </recommendedName>
</protein>
<feature type="transmembrane region" description="Helical" evidence="8">
    <location>
        <begin position="107"/>
        <end position="126"/>
    </location>
</feature>
<feature type="transmembrane region" description="Helical" evidence="8">
    <location>
        <begin position="40"/>
        <end position="62"/>
    </location>
</feature>
<evidence type="ECO:0000256" key="1">
    <source>
        <dbReference type="ARBA" id="ARBA00004651"/>
    </source>
</evidence>
<dbReference type="EMBL" id="FNNU01000004">
    <property type="protein sequence ID" value="SDX48699.1"/>
    <property type="molecule type" value="Genomic_DNA"/>
</dbReference>
<feature type="transmembrane region" description="Helical" evidence="8">
    <location>
        <begin position="174"/>
        <end position="196"/>
    </location>
</feature>
<keyword evidence="4 8" id="KW-1003">Cell membrane</keyword>
<dbReference type="InterPro" id="IPR052017">
    <property type="entry name" value="TSUP"/>
</dbReference>
<evidence type="ECO:0000256" key="3">
    <source>
        <dbReference type="ARBA" id="ARBA00022448"/>
    </source>
</evidence>
<evidence type="ECO:0000256" key="8">
    <source>
        <dbReference type="RuleBase" id="RU363041"/>
    </source>
</evidence>
<evidence type="ECO:0000256" key="5">
    <source>
        <dbReference type="ARBA" id="ARBA00022692"/>
    </source>
</evidence>
<accession>A0A1H3C5C1</accession>
<evidence type="ECO:0000256" key="2">
    <source>
        <dbReference type="ARBA" id="ARBA00009142"/>
    </source>
</evidence>
<keyword evidence="7 8" id="KW-0472">Membrane</keyword>
<dbReference type="STRING" id="1007099.SAMN05216287_3087"/>
<gene>
    <name evidence="9" type="ORF">SAMN05216287_3087</name>
</gene>
<keyword evidence="10" id="KW-1185">Reference proteome</keyword>
<dbReference type="PANTHER" id="PTHR30269">
    <property type="entry name" value="TRANSMEMBRANE PROTEIN YFCA"/>
    <property type="match status" value="1"/>
</dbReference>